<feature type="domain" description="HTH gntR-type" evidence="4">
    <location>
        <begin position="23"/>
        <end position="91"/>
    </location>
</feature>
<keyword evidence="2" id="KW-0238">DNA-binding</keyword>
<evidence type="ECO:0000313" key="5">
    <source>
        <dbReference type="EMBL" id="GAA1501455.1"/>
    </source>
</evidence>
<evidence type="ECO:0000313" key="6">
    <source>
        <dbReference type="Proteomes" id="UP001422759"/>
    </source>
</evidence>
<dbReference type="EMBL" id="BAAANT010000100">
    <property type="protein sequence ID" value="GAA1501455.1"/>
    <property type="molecule type" value="Genomic_DNA"/>
</dbReference>
<evidence type="ECO:0000256" key="3">
    <source>
        <dbReference type="ARBA" id="ARBA00023163"/>
    </source>
</evidence>
<dbReference type="InterPro" id="IPR050679">
    <property type="entry name" value="Bact_HTH_transcr_reg"/>
</dbReference>
<gene>
    <name evidence="5" type="ORF">GCM10009760_64300</name>
</gene>
<dbReference type="CDD" id="cd07377">
    <property type="entry name" value="WHTH_GntR"/>
    <property type="match status" value="1"/>
</dbReference>
<dbReference type="PANTHER" id="PTHR44846">
    <property type="entry name" value="MANNOSYL-D-GLYCERATE TRANSPORT/METABOLISM SYSTEM REPRESSOR MNGR-RELATED"/>
    <property type="match status" value="1"/>
</dbReference>
<proteinExistence type="predicted"/>
<evidence type="ECO:0000256" key="1">
    <source>
        <dbReference type="ARBA" id="ARBA00023015"/>
    </source>
</evidence>
<sequence length="99" mass="11027">MGTFLSSYALRMDATPINPDAEEHPYQQIATDIVRAIRSGELPVGSRVPSEATLIQTYGVARNTARHAVEYLRAEGWVRTLPQRGTFVVERVDPADENE</sequence>
<reference evidence="6" key="1">
    <citation type="journal article" date="2019" name="Int. J. Syst. Evol. Microbiol.">
        <title>The Global Catalogue of Microorganisms (GCM) 10K type strain sequencing project: providing services to taxonomists for standard genome sequencing and annotation.</title>
        <authorList>
            <consortium name="The Broad Institute Genomics Platform"/>
            <consortium name="The Broad Institute Genome Sequencing Center for Infectious Disease"/>
            <person name="Wu L."/>
            <person name="Ma J."/>
        </authorList>
    </citation>
    <scope>NUCLEOTIDE SEQUENCE [LARGE SCALE GENOMIC DNA]</scope>
    <source>
        <strain evidence="6">JCM 14560</strain>
    </source>
</reference>
<organism evidence="5 6">
    <name type="scientific">Kitasatospora kazusensis</name>
    <dbReference type="NCBI Taxonomy" id="407974"/>
    <lineage>
        <taxon>Bacteria</taxon>
        <taxon>Bacillati</taxon>
        <taxon>Actinomycetota</taxon>
        <taxon>Actinomycetes</taxon>
        <taxon>Kitasatosporales</taxon>
        <taxon>Streptomycetaceae</taxon>
        <taxon>Kitasatospora</taxon>
    </lineage>
</organism>
<protein>
    <recommendedName>
        <fullName evidence="4">HTH gntR-type domain-containing protein</fullName>
    </recommendedName>
</protein>
<dbReference type="InterPro" id="IPR036390">
    <property type="entry name" value="WH_DNA-bd_sf"/>
</dbReference>
<evidence type="ECO:0000259" key="4">
    <source>
        <dbReference type="PROSITE" id="PS50949"/>
    </source>
</evidence>
<accession>A0ABP4KFV5</accession>
<dbReference type="SMART" id="SM00345">
    <property type="entry name" value="HTH_GNTR"/>
    <property type="match status" value="1"/>
</dbReference>
<dbReference type="InterPro" id="IPR036388">
    <property type="entry name" value="WH-like_DNA-bd_sf"/>
</dbReference>
<dbReference type="Pfam" id="PF00392">
    <property type="entry name" value="GntR"/>
    <property type="match status" value="1"/>
</dbReference>
<dbReference type="Gene3D" id="1.10.10.10">
    <property type="entry name" value="Winged helix-like DNA-binding domain superfamily/Winged helix DNA-binding domain"/>
    <property type="match status" value="1"/>
</dbReference>
<dbReference type="Proteomes" id="UP001422759">
    <property type="component" value="Unassembled WGS sequence"/>
</dbReference>
<name>A0ABP4KFV5_9ACTN</name>
<keyword evidence="3" id="KW-0804">Transcription</keyword>
<evidence type="ECO:0000256" key="2">
    <source>
        <dbReference type="ARBA" id="ARBA00023125"/>
    </source>
</evidence>
<keyword evidence="6" id="KW-1185">Reference proteome</keyword>
<comment type="caution">
    <text evidence="5">The sequence shown here is derived from an EMBL/GenBank/DDBJ whole genome shotgun (WGS) entry which is preliminary data.</text>
</comment>
<dbReference type="PRINTS" id="PR00035">
    <property type="entry name" value="HTHGNTR"/>
</dbReference>
<dbReference type="SUPFAM" id="SSF46785">
    <property type="entry name" value="Winged helix' DNA-binding domain"/>
    <property type="match status" value="1"/>
</dbReference>
<dbReference type="PROSITE" id="PS50949">
    <property type="entry name" value="HTH_GNTR"/>
    <property type="match status" value="1"/>
</dbReference>
<dbReference type="InterPro" id="IPR000524">
    <property type="entry name" value="Tscrpt_reg_HTH_GntR"/>
</dbReference>
<keyword evidence="1" id="KW-0805">Transcription regulation</keyword>